<evidence type="ECO:0000313" key="1">
    <source>
        <dbReference type="EMBL" id="KAK4780068.1"/>
    </source>
</evidence>
<keyword evidence="2" id="KW-1185">Reference proteome</keyword>
<accession>A0AAN7LC24</accession>
<sequence length="123" mass="13942">MRDFRVPFPGLGFVFGFDTMGSELATVEDLQLDLCQKMACYSKRTPARYAMRIPFFVCMDYCHISYCGSYNMGELVDCDTGTRFDWFGCYNGGNCPLVGILLNHVMVENPVAELKYAFYSPCS</sequence>
<gene>
    <name evidence="1" type="ORF">SAY87_016174</name>
</gene>
<reference evidence="1 2" key="1">
    <citation type="journal article" date="2023" name="Hortic Res">
        <title>Pangenome of water caltrop reveals structural variations and asymmetric subgenome divergence after allopolyploidization.</title>
        <authorList>
            <person name="Zhang X."/>
            <person name="Chen Y."/>
            <person name="Wang L."/>
            <person name="Yuan Y."/>
            <person name="Fang M."/>
            <person name="Shi L."/>
            <person name="Lu R."/>
            <person name="Comes H.P."/>
            <person name="Ma Y."/>
            <person name="Chen Y."/>
            <person name="Huang G."/>
            <person name="Zhou Y."/>
            <person name="Zheng Z."/>
            <person name="Qiu Y."/>
        </authorList>
    </citation>
    <scope>NUCLEOTIDE SEQUENCE [LARGE SCALE GENOMIC DNA]</scope>
    <source>
        <tissue evidence="1">Roots</tissue>
    </source>
</reference>
<name>A0AAN7LC24_9MYRT</name>
<dbReference type="Proteomes" id="UP001345219">
    <property type="component" value="Chromosome 13"/>
</dbReference>
<dbReference type="EMBL" id="JAXIOK010000001">
    <property type="protein sequence ID" value="KAK4780068.1"/>
    <property type="molecule type" value="Genomic_DNA"/>
</dbReference>
<protein>
    <submittedName>
        <fullName evidence="1">Uncharacterized protein</fullName>
    </submittedName>
</protein>
<evidence type="ECO:0000313" key="2">
    <source>
        <dbReference type="Proteomes" id="UP001345219"/>
    </source>
</evidence>
<organism evidence="1 2">
    <name type="scientific">Trapa incisa</name>
    <dbReference type="NCBI Taxonomy" id="236973"/>
    <lineage>
        <taxon>Eukaryota</taxon>
        <taxon>Viridiplantae</taxon>
        <taxon>Streptophyta</taxon>
        <taxon>Embryophyta</taxon>
        <taxon>Tracheophyta</taxon>
        <taxon>Spermatophyta</taxon>
        <taxon>Magnoliopsida</taxon>
        <taxon>eudicotyledons</taxon>
        <taxon>Gunneridae</taxon>
        <taxon>Pentapetalae</taxon>
        <taxon>rosids</taxon>
        <taxon>malvids</taxon>
        <taxon>Myrtales</taxon>
        <taxon>Lythraceae</taxon>
        <taxon>Trapa</taxon>
    </lineage>
</organism>
<comment type="caution">
    <text evidence="1">The sequence shown here is derived from an EMBL/GenBank/DDBJ whole genome shotgun (WGS) entry which is preliminary data.</text>
</comment>
<proteinExistence type="predicted"/>
<dbReference type="AlphaFoldDB" id="A0AAN7LC24"/>